<evidence type="ECO:0000313" key="2">
    <source>
        <dbReference type="EMBL" id="MBD2827311.1"/>
    </source>
</evidence>
<protein>
    <submittedName>
        <fullName evidence="2">Uncharacterized protein</fullName>
    </submittedName>
</protein>
<feature type="region of interest" description="Disordered" evidence="1">
    <location>
        <begin position="218"/>
        <end position="254"/>
    </location>
</feature>
<comment type="caution">
    <text evidence="2">The sequence shown here is derived from an EMBL/GenBank/DDBJ whole genome shotgun (WGS) entry which is preliminary data.</text>
</comment>
<gene>
    <name evidence="2" type="ORF">ID875_00490</name>
</gene>
<dbReference type="EMBL" id="JACWUS010000001">
    <property type="protein sequence ID" value="MBD2827311.1"/>
    <property type="molecule type" value="Genomic_DNA"/>
</dbReference>
<evidence type="ECO:0000256" key="1">
    <source>
        <dbReference type="SAM" id="MobiDB-lite"/>
    </source>
</evidence>
<dbReference type="AlphaFoldDB" id="A0A927GLE4"/>
<sequence>MDTLLFAVRPVAGGTPAGAVTGTAAEFRAWLEGVVTADDVTGQDVPSLEADRALPLDLLDRIGAPLSVSVRTEAMLLGDRIPASRVELTPVQRLRVLLADPSYGAGTTALPMGPLAAAAARGLGVTVAVVGPDDEVTYHGGHGDGGPAALLALAGDRHLAGVPDNSSAEASDAPGRGAADASPTPGQGTADAPETPGGPFADDAARLDQVVEALSSVPESVLRPAPAGPASATLSGPRETAPPVPARPGPQDPEADAWARRHRAVLDDALRLLAALGPESPPRTGPLTAARLEPLVNAWFRAREQDPSGSLTDRIRRILDDIRA</sequence>
<reference evidence="2" key="1">
    <citation type="journal article" date="2020" name="PLoS ONE">
        <title>Isolation and characterization of Streptomyces bacteriophages and Streptomyces strains encoding biosynthetic arsenals: Streptomyces strains and phages for antibiotic discovery.</title>
        <authorList>
            <person name="Montano E.T."/>
            <person name="Nideffer J.F."/>
            <person name="Brumage L."/>
            <person name="Erb M."/>
            <person name="Derman A.I."/>
            <person name="Davis J.P."/>
            <person name="Estrada E."/>
            <person name="Fu S."/>
            <person name="Le D."/>
            <person name="Vuppala A."/>
            <person name="Tran C."/>
            <person name="Luterstein E."/>
            <person name="Lakkaraju S."/>
            <person name="Panchagnula S."/>
            <person name="Ren C."/>
            <person name="Doan J."/>
            <person name="Tran S."/>
            <person name="Soriano J."/>
            <person name="Fujita Y."/>
            <person name="Gutala P."/>
            <person name="Fujii Q."/>
            <person name="Lee M."/>
            <person name="Bui A."/>
            <person name="Villarreal C."/>
            <person name="Shing S.R."/>
            <person name="Kim S."/>
            <person name="Freeman D."/>
            <person name="Racha V."/>
            <person name="Ho A."/>
            <person name="Kumar P."/>
            <person name="Falah K."/>
            <person name="Dawson T."/>
            <person name="Enustun E."/>
            <person name="Prichard A."/>
            <person name="Gomez A."/>
            <person name="Khanna K."/>
            <person name="Trigg S."/>
            <person name="Fernandez L."/>
            <person name="Pogliano K."/>
            <person name="Pogliano J."/>
        </authorList>
    </citation>
    <scope>NUCLEOTIDE SEQUENCE</scope>
    <source>
        <strain evidence="2">QF2</strain>
    </source>
</reference>
<feature type="region of interest" description="Disordered" evidence="1">
    <location>
        <begin position="161"/>
        <end position="202"/>
    </location>
</feature>
<feature type="compositionally biased region" description="Pro residues" evidence="1">
    <location>
        <begin position="240"/>
        <end position="251"/>
    </location>
</feature>
<accession>A0A927GLE4</accession>
<name>A0A927GLE4_STRGL</name>
<proteinExistence type="predicted"/>
<organism evidence="2">
    <name type="scientific">Streptomyces globisporus</name>
    <dbReference type="NCBI Taxonomy" id="1908"/>
    <lineage>
        <taxon>Bacteria</taxon>
        <taxon>Bacillati</taxon>
        <taxon>Actinomycetota</taxon>
        <taxon>Actinomycetes</taxon>
        <taxon>Kitasatosporales</taxon>
        <taxon>Streptomycetaceae</taxon>
        <taxon>Streptomyces</taxon>
    </lineage>
</organism>